<comment type="caution">
    <text evidence="1">The sequence shown here is derived from an EMBL/GenBank/DDBJ whole genome shotgun (WGS) entry which is preliminary data.</text>
</comment>
<gene>
    <name evidence="1" type="ORF">B0181_06595</name>
</gene>
<sequence>MVFCALPHLTNAKHSFAYFSMTAFIRHLIFGQISKIFLIYQDVGAKNRSFLRLAKPQIKIWAKYSKNLCEIQVGFE</sequence>
<protein>
    <submittedName>
        <fullName evidence="1">Uncharacterized protein</fullName>
    </submittedName>
</protein>
<proteinExistence type="predicted"/>
<organism evidence="1 2">
    <name type="scientific">Moraxella caviae</name>
    <dbReference type="NCBI Taxonomy" id="34060"/>
    <lineage>
        <taxon>Bacteria</taxon>
        <taxon>Pseudomonadati</taxon>
        <taxon>Pseudomonadota</taxon>
        <taxon>Gammaproteobacteria</taxon>
        <taxon>Moraxellales</taxon>
        <taxon>Moraxellaceae</taxon>
        <taxon>Moraxella</taxon>
    </lineage>
</organism>
<keyword evidence="2" id="KW-1185">Reference proteome</keyword>
<dbReference type="EMBL" id="MUXU01000038">
    <property type="protein sequence ID" value="OOR89631.1"/>
    <property type="molecule type" value="Genomic_DNA"/>
</dbReference>
<evidence type="ECO:0000313" key="1">
    <source>
        <dbReference type="EMBL" id="OOR89631.1"/>
    </source>
</evidence>
<evidence type="ECO:0000313" key="2">
    <source>
        <dbReference type="Proteomes" id="UP000190435"/>
    </source>
</evidence>
<reference evidence="1 2" key="1">
    <citation type="submission" date="2017-02" db="EMBL/GenBank/DDBJ databases">
        <title>Draft genome sequence of Moraxella caviae CCUG 355 type strain.</title>
        <authorList>
            <person name="Engstrom-Jakobsson H."/>
            <person name="Salva-Serra F."/>
            <person name="Thorell K."/>
            <person name="Gonzales-Siles L."/>
            <person name="Karlsson R."/>
            <person name="Boulund F."/>
            <person name="Engstrand L."/>
            <person name="Moore E."/>
        </authorList>
    </citation>
    <scope>NUCLEOTIDE SEQUENCE [LARGE SCALE GENOMIC DNA]</scope>
    <source>
        <strain evidence="1 2">CCUG 355</strain>
    </source>
</reference>
<name>A0A1T0A2V0_9GAMM</name>
<dbReference type="Proteomes" id="UP000190435">
    <property type="component" value="Unassembled WGS sequence"/>
</dbReference>
<accession>A0A1T0A2V0</accession>
<dbReference type="AlphaFoldDB" id="A0A1T0A2V0"/>